<keyword evidence="3" id="KW-1185">Reference proteome</keyword>
<dbReference type="EMBL" id="JWZX01003314">
    <property type="protein sequence ID" value="KOO22049.1"/>
    <property type="molecule type" value="Genomic_DNA"/>
</dbReference>
<accession>A0A0M0J622</accession>
<protein>
    <submittedName>
        <fullName evidence="2">Uncharacterized protein</fullName>
    </submittedName>
</protein>
<proteinExistence type="predicted"/>
<evidence type="ECO:0000256" key="1">
    <source>
        <dbReference type="SAM" id="MobiDB-lite"/>
    </source>
</evidence>
<dbReference type="AlphaFoldDB" id="A0A0M0J622"/>
<organism evidence="2 3">
    <name type="scientific">Chrysochromulina tobinii</name>
    <dbReference type="NCBI Taxonomy" id="1460289"/>
    <lineage>
        <taxon>Eukaryota</taxon>
        <taxon>Haptista</taxon>
        <taxon>Haptophyta</taxon>
        <taxon>Prymnesiophyceae</taxon>
        <taxon>Prymnesiales</taxon>
        <taxon>Chrysochromulinaceae</taxon>
        <taxon>Chrysochromulina</taxon>
    </lineage>
</organism>
<sequence length="567" mass="61866">MCSLGGAALELRTASAGTCHATGADGIRVCFEETSRDPGGGYAGVQGGLVGRVELQPLLHAHRNTTTGADDLWWLLRVSGPHPQTVLFDGTRGGDWVARFRMCSPGVYTLYVREVLRAPWAQWRDDRWEERPGTPPCAHGNWTAGVRLRRSGLWAWSRSAIEEACDPSTGEPSGRARGERARALSRALTLLEEVQPVPYPEHGLFGNANVSGALAYVERERSSDGTLPYLEGGTLPNLEGDVLPNTASQRSQNCSRSKNCSRSRAGTACRRGNDTLICLMGDSQMRTLADGLLSSSAMLGNSCAELEAAADMTTSMSAEGSLEAGTSSQPPGRPKLKQMPCPKNAPSSAVCQRSLCDGVRLHYLRVNYGDELISPFPHKRATQSLAEHAAQHCTAIVLNTGQWWASWKRAWASWKPSKPEGAQEPAPPGRYARTLRERYLSVLQDAARRYGTHLAFAATNPYPLNVGGPQYASRRSKPYDMAACNPTARERRYPHVLREYNRLARQACAALRIPYLDMWEIALPMFDISGDGAHYAADATPVGRAQAVRLLHWLSSLPCMQVLTTAP</sequence>
<dbReference type="Proteomes" id="UP000037460">
    <property type="component" value="Unassembled WGS sequence"/>
</dbReference>
<name>A0A0M0J622_9EUKA</name>
<reference evidence="3" key="1">
    <citation type="journal article" date="2015" name="PLoS Genet.">
        <title>Genome Sequence and Transcriptome Analyses of Chrysochromulina tobin: Metabolic Tools for Enhanced Algal Fitness in the Prominent Order Prymnesiales (Haptophyceae).</title>
        <authorList>
            <person name="Hovde B.T."/>
            <person name="Deodato C.R."/>
            <person name="Hunsperger H.M."/>
            <person name="Ryken S.A."/>
            <person name="Yost W."/>
            <person name="Jha R.K."/>
            <person name="Patterson J."/>
            <person name="Monnat R.J. Jr."/>
            <person name="Barlow S.B."/>
            <person name="Starkenburg S.R."/>
            <person name="Cattolico R.A."/>
        </authorList>
    </citation>
    <scope>NUCLEOTIDE SEQUENCE</scope>
    <source>
        <strain evidence="3">CCMP291</strain>
    </source>
</reference>
<evidence type="ECO:0000313" key="3">
    <source>
        <dbReference type="Proteomes" id="UP000037460"/>
    </source>
</evidence>
<comment type="caution">
    <text evidence="2">The sequence shown here is derived from an EMBL/GenBank/DDBJ whole genome shotgun (WGS) entry which is preliminary data.</text>
</comment>
<evidence type="ECO:0000313" key="2">
    <source>
        <dbReference type="EMBL" id="KOO22049.1"/>
    </source>
</evidence>
<feature type="region of interest" description="Disordered" evidence="1">
    <location>
        <begin position="314"/>
        <end position="343"/>
    </location>
</feature>
<feature type="compositionally biased region" description="Polar residues" evidence="1">
    <location>
        <begin position="314"/>
        <end position="330"/>
    </location>
</feature>
<gene>
    <name evidence="2" type="ORF">Ctob_001062</name>
</gene>